<accession>A0A147BHX8</accession>
<dbReference type="FunFam" id="2.40.10.10:FF:000068">
    <property type="entry name" value="transmembrane protease serine 2"/>
    <property type="match status" value="1"/>
</dbReference>
<proteinExistence type="inferred from homology"/>
<dbReference type="SMART" id="SM00020">
    <property type="entry name" value="Tryp_SPc"/>
    <property type="match status" value="1"/>
</dbReference>
<name>A0A147BHX8_IXORI</name>
<keyword evidence="7" id="KW-0732">Signal</keyword>
<evidence type="ECO:0000256" key="6">
    <source>
        <dbReference type="RuleBase" id="RU363034"/>
    </source>
</evidence>
<comment type="similarity">
    <text evidence="1">Belongs to the peptidase S1 family.</text>
</comment>
<keyword evidence="3 6" id="KW-0378">Hydrolase</keyword>
<dbReference type="InterPro" id="IPR033116">
    <property type="entry name" value="TRYPSIN_SER"/>
</dbReference>
<keyword evidence="4 6" id="KW-0720">Serine protease</keyword>
<dbReference type="InterPro" id="IPR009003">
    <property type="entry name" value="Peptidase_S1_PA"/>
</dbReference>
<keyword evidence="5" id="KW-1015">Disulfide bond</keyword>
<dbReference type="PROSITE" id="PS50240">
    <property type="entry name" value="TRYPSIN_DOM"/>
    <property type="match status" value="1"/>
</dbReference>
<dbReference type="InterPro" id="IPR018114">
    <property type="entry name" value="TRYPSIN_HIS"/>
</dbReference>
<dbReference type="Gene3D" id="2.40.10.10">
    <property type="entry name" value="Trypsin-like serine proteases"/>
    <property type="match status" value="1"/>
</dbReference>
<dbReference type="AlphaFoldDB" id="A0A147BHX8"/>
<feature type="chain" id="PRO_5007542366" evidence="7">
    <location>
        <begin position="19"/>
        <end position="278"/>
    </location>
</feature>
<dbReference type="PROSITE" id="PS00135">
    <property type="entry name" value="TRYPSIN_SER"/>
    <property type="match status" value="1"/>
</dbReference>
<dbReference type="InterPro" id="IPR043504">
    <property type="entry name" value="Peptidase_S1_PA_chymotrypsin"/>
</dbReference>
<dbReference type="PANTHER" id="PTHR24276">
    <property type="entry name" value="POLYSERASE-RELATED"/>
    <property type="match status" value="1"/>
</dbReference>
<dbReference type="EMBL" id="GEGO01004995">
    <property type="protein sequence ID" value="JAR90409.1"/>
    <property type="molecule type" value="Transcribed_RNA"/>
</dbReference>
<dbReference type="GO" id="GO:0006508">
    <property type="term" value="P:proteolysis"/>
    <property type="evidence" value="ECO:0007669"/>
    <property type="project" value="UniProtKB-KW"/>
</dbReference>
<dbReference type="InterPro" id="IPR050430">
    <property type="entry name" value="Peptidase_S1"/>
</dbReference>
<dbReference type="InterPro" id="IPR001254">
    <property type="entry name" value="Trypsin_dom"/>
</dbReference>
<evidence type="ECO:0000256" key="5">
    <source>
        <dbReference type="ARBA" id="ARBA00023157"/>
    </source>
</evidence>
<feature type="domain" description="Peptidase S1" evidence="8">
    <location>
        <begin position="39"/>
        <end position="269"/>
    </location>
</feature>
<evidence type="ECO:0000256" key="4">
    <source>
        <dbReference type="ARBA" id="ARBA00022825"/>
    </source>
</evidence>
<dbReference type="SUPFAM" id="SSF50494">
    <property type="entry name" value="Trypsin-like serine proteases"/>
    <property type="match status" value="1"/>
</dbReference>
<dbReference type="PANTHER" id="PTHR24276:SF91">
    <property type="entry name" value="AT26814P-RELATED"/>
    <property type="match status" value="1"/>
</dbReference>
<keyword evidence="2 6" id="KW-0645">Protease</keyword>
<evidence type="ECO:0000256" key="7">
    <source>
        <dbReference type="SAM" id="SignalP"/>
    </source>
</evidence>
<dbReference type="PROSITE" id="PS00134">
    <property type="entry name" value="TRYPSIN_HIS"/>
    <property type="match status" value="1"/>
</dbReference>
<feature type="signal peptide" evidence="7">
    <location>
        <begin position="1"/>
        <end position="18"/>
    </location>
</feature>
<evidence type="ECO:0000256" key="3">
    <source>
        <dbReference type="ARBA" id="ARBA00022801"/>
    </source>
</evidence>
<dbReference type="GO" id="GO:0004252">
    <property type="term" value="F:serine-type endopeptidase activity"/>
    <property type="evidence" value="ECO:0007669"/>
    <property type="project" value="InterPro"/>
</dbReference>
<dbReference type="CDD" id="cd00190">
    <property type="entry name" value="Tryp_SPc"/>
    <property type="match status" value="1"/>
</dbReference>
<evidence type="ECO:0000313" key="9">
    <source>
        <dbReference type="EMBL" id="JAR90409.1"/>
    </source>
</evidence>
<organism evidence="9">
    <name type="scientific">Ixodes ricinus</name>
    <name type="common">Common tick</name>
    <name type="synonym">Acarus ricinus</name>
    <dbReference type="NCBI Taxonomy" id="34613"/>
    <lineage>
        <taxon>Eukaryota</taxon>
        <taxon>Metazoa</taxon>
        <taxon>Ecdysozoa</taxon>
        <taxon>Arthropoda</taxon>
        <taxon>Chelicerata</taxon>
        <taxon>Arachnida</taxon>
        <taxon>Acari</taxon>
        <taxon>Parasitiformes</taxon>
        <taxon>Ixodida</taxon>
        <taxon>Ixodoidea</taxon>
        <taxon>Ixodidae</taxon>
        <taxon>Ixodinae</taxon>
        <taxon>Ixodes</taxon>
    </lineage>
</organism>
<dbReference type="PRINTS" id="PR00722">
    <property type="entry name" value="CHYMOTRYPSIN"/>
</dbReference>
<protein>
    <submittedName>
        <fullName evidence="9">Putative serine protease</fullName>
    </submittedName>
</protein>
<evidence type="ECO:0000259" key="8">
    <source>
        <dbReference type="PROSITE" id="PS50240"/>
    </source>
</evidence>
<dbReference type="InterPro" id="IPR001314">
    <property type="entry name" value="Peptidase_S1A"/>
</dbReference>
<evidence type="ECO:0000256" key="1">
    <source>
        <dbReference type="ARBA" id="ARBA00007664"/>
    </source>
</evidence>
<reference evidence="9" key="1">
    <citation type="journal article" date="2018" name="PLoS Negl. Trop. Dis.">
        <title>Sialome diversity of ticks revealed by RNAseq of single tick salivary glands.</title>
        <authorList>
            <person name="Perner J."/>
            <person name="Kropackova S."/>
            <person name="Kopacek P."/>
            <person name="Ribeiro J.M."/>
        </authorList>
    </citation>
    <scope>NUCLEOTIDE SEQUENCE</scope>
    <source>
        <strain evidence="9">Siblings of single egg batch collected in Ceske Budejovice</strain>
        <tissue evidence="9">Salivary glands</tissue>
    </source>
</reference>
<evidence type="ECO:0000256" key="2">
    <source>
        <dbReference type="ARBA" id="ARBA00022670"/>
    </source>
</evidence>
<dbReference type="Pfam" id="PF00089">
    <property type="entry name" value="Trypsin"/>
    <property type="match status" value="1"/>
</dbReference>
<sequence>MKVLPMVIAALLAAESTGSWFDIEDKTNGCVLDPISPRIVNGSATSIVRFPWMVRLRTKYHKKWHGCGGAILTPKHVITAAHCIRRKLNREPRKIMVRYGSSVRVMMREVRVRGYYRHERYSQETFSNDIAVLLLDQALKLSKKTNAIRISENDADLAGKRVIVAGWGRPEERASRGTENLRYTSQVVWPPNKCRRKLRSFNEEIQICAYGKSSSTCKGDSGGPVMIRNGKNIEMVGLVSYGIGCNRKGIPSGYTRISRYRSWITNALSNNDSYKMLK</sequence>